<organism evidence="2 3">
    <name type="scientific">Chlamydomonas incerta</name>
    <dbReference type="NCBI Taxonomy" id="51695"/>
    <lineage>
        <taxon>Eukaryota</taxon>
        <taxon>Viridiplantae</taxon>
        <taxon>Chlorophyta</taxon>
        <taxon>core chlorophytes</taxon>
        <taxon>Chlorophyceae</taxon>
        <taxon>CS clade</taxon>
        <taxon>Chlamydomonadales</taxon>
        <taxon>Chlamydomonadaceae</taxon>
        <taxon>Chlamydomonas</taxon>
    </lineage>
</organism>
<dbReference type="AlphaFoldDB" id="A0A835T4H0"/>
<feature type="compositionally biased region" description="Low complexity" evidence="1">
    <location>
        <begin position="206"/>
        <end position="230"/>
    </location>
</feature>
<evidence type="ECO:0000313" key="2">
    <source>
        <dbReference type="EMBL" id="KAG2436862.1"/>
    </source>
</evidence>
<comment type="caution">
    <text evidence="2">The sequence shown here is derived from an EMBL/GenBank/DDBJ whole genome shotgun (WGS) entry which is preliminary data.</text>
</comment>
<dbReference type="Proteomes" id="UP000650467">
    <property type="component" value="Unassembled WGS sequence"/>
</dbReference>
<accession>A0A835T4H0</accession>
<evidence type="ECO:0000313" key="3">
    <source>
        <dbReference type="Proteomes" id="UP000650467"/>
    </source>
</evidence>
<evidence type="ECO:0000256" key="1">
    <source>
        <dbReference type="SAM" id="MobiDB-lite"/>
    </source>
</evidence>
<protein>
    <submittedName>
        <fullName evidence="2">Uncharacterized protein</fullName>
    </submittedName>
</protein>
<gene>
    <name evidence="2" type="ORF">HXX76_006382</name>
</gene>
<dbReference type="OrthoDB" id="558162at2759"/>
<name>A0A835T4H0_CHLIN</name>
<dbReference type="SUPFAM" id="SSF52047">
    <property type="entry name" value="RNI-like"/>
    <property type="match status" value="1"/>
</dbReference>
<proteinExistence type="predicted"/>
<keyword evidence="3" id="KW-1185">Reference proteome</keyword>
<dbReference type="EMBL" id="JAEHOC010000012">
    <property type="protein sequence ID" value="KAG2436862.1"/>
    <property type="molecule type" value="Genomic_DNA"/>
</dbReference>
<reference evidence="2" key="1">
    <citation type="journal article" date="2020" name="bioRxiv">
        <title>Comparative genomics of Chlamydomonas.</title>
        <authorList>
            <person name="Craig R.J."/>
            <person name="Hasan A.R."/>
            <person name="Ness R.W."/>
            <person name="Keightley P.D."/>
        </authorList>
    </citation>
    <scope>NUCLEOTIDE SEQUENCE</scope>
    <source>
        <strain evidence="2">SAG 7.73</strain>
    </source>
</reference>
<feature type="region of interest" description="Disordered" evidence="1">
    <location>
        <begin position="202"/>
        <end position="230"/>
    </location>
</feature>
<sequence>MVEARTRAAARRCQAQRTTSRGDALFFDVLEVLWRTLPAADKAALRLSCKAGLCLADRQLVCLQLDSGWPGLPDPAGDAEDPWAALWAAPRKRSPPPRAKQVRYVAGAVSRGARPHELLLRQRPEEESAELGTYAVRLFTALHRGGPSASAAAPSLTRLNLEAVPLNAPLLAALAVCTPQLSSLQLRSYDLRRENGLSGRFAKPLAAGGDEASAGATGSSSGRSSSGNARASVGVPALLRHAAPSLQHLQLTDYNPCQLSAPLAQCTRLESFSLDWQAPAGASTDRARRPSRPLLANLMSVLTGTGHLSTRPSDTEWMAGR</sequence>